<dbReference type="PANTHER" id="PTHR32018">
    <property type="entry name" value="RHAMNOGALACTURONATE LYASE FAMILY PROTEIN"/>
    <property type="match status" value="1"/>
</dbReference>
<dbReference type="Gene3D" id="2.60.40.1120">
    <property type="entry name" value="Carboxypeptidase-like, regulatory domain"/>
    <property type="match status" value="1"/>
</dbReference>
<dbReference type="SUPFAM" id="SSF49452">
    <property type="entry name" value="Starch-binding domain-like"/>
    <property type="match status" value="1"/>
</dbReference>
<dbReference type="Proteomes" id="UP000187203">
    <property type="component" value="Unassembled WGS sequence"/>
</dbReference>
<feature type="domain" description="Rhamnogalacturonan lyase" evidence="3">
    <location>
        <begin position="105"/>
        <end position="176"/>
    </location>
</feature>
<dbReference type="STRING" id="93759.A0A1R3FWS1"/>
<evidence type="ECO:0000259" key="2">
    <source>
        <dbReference type="Pfam" id="PF14683"/>
    </source>
</evidence>
<dbReference type="InterPro" id="IPR029411">
    <property type="entry name" value="RG-lyase_III"/>
</dbReference>
<dbReference type="Pfam" id="PF14686">
    <property type="entry name" value="fn3_3"/>
    <property type="match status" value="1"/>
</dbReference>
<dbReference type="CDD" id="cd10317">
    <property type="entry name" value="RGL4_C"/>
    <property type="match status" value="1"/>
</dbReference>
<sequence length="383" mass="44035">MCASTHYVGREMDTHYEQGKPWKKVLGPVFIYLNSASSNEDSDVRKTLWKDAKRQLSEEIASWPYNFTQSKDFPSAEGRGNVTGELIVRDRYMKQDHGHTMHAHSAFVGLAPPGAAGSWQTDTKGYQFWTQTDKHGRFEINHVQPGDYILYAWVPGFIGDYKLDLNITIQPGKEIDLGALIYDPPRNGPTLWEIGIPDRTAAEFFIPDPYPTRMNRICKDPEDRYRQYGLWDCYSDIYPDSDLVYNVGTSNYSQDWFFAHVLRRGENNTREPTTWQIRFNLENVNRRGMYTLQLALASAASSDVQVRFNDAFSRRPHFSTHLIGWDNAIARHGIHGLYKLYSIFVPGFRLRNGENTIFLTQSRNLGAFSGVMYDYIRLEGPAV</sequence>
<dbReference type="EMBL" id="AWUE01024604">
    <property type="protein sequence ID" value="OMO50293.1"/>
    <property type="molecule type" value="Genomic_DNA"/>
</dbReference>
<reference evidence="5" key="1">
    <citation type="submission" date="2013-09" db="EMBL/GenBank/DDBJ databases">
        <title>Corchorus olitorius genome sequencing.</title>
        <authorList>
            <person name="Alam M."/>
            <person name="Haque M.S."/>
            <person name="Islam M.S."/>
            <person name="Emdad E.M."/>
            <person name="Islam M.M."/>
            <person name="Ahmed B."/>
            <person name="Halim A."/>
            <person name="Hossen Q.M.M."/>
            <person name="Hossain M.Z."/>
            <person name="Ahmed R."/>
            <person name="Khan M.M."/>
            <person name="Islam R."/>
            <person name="Rashid M.M."/>
            <person name="Khan S.A."/>
            <person name="Rahman M.S."/>
            <person name="Alam M."/>
            <person name="Yahiya A.S."/>
            <person name="Khan M.S."/>
            <person name="Azam M.S."/>
            <person name="Haque T."/>
            <person name="Lashkar M.Z.H."/>
            <person name="Akhand A.I."/>
            <person name="Morshed G."/>
            <person name="Roy S."/>
            <person name="Uddin K.S."/>
            <person name="Rabeya T."/>
            <person name="Hossain A.S."/>
            <person name="Chowdhury A."/>
            <person name="Snigdha A.R."/>
            <person name="Mortoza M.S."/>
            <person name="Matin S.A."/>
            <person name="Hoque S.M.E."/>
            <person name="Islam M.K."/>
            <person name="Roy D.K."/>
            <person name="Haider R."/>
            <person name="Moosa M.M."/>
            <person name="Elias S.M."/>
            <person name="Hasan A.M."/>
            <person name="Jahan S."/>
            <person name="Shafiuddin M."/>
            <person name="Mahmood N."/>
            <person name="Shommy N.S."/>
        </authorList>
    </citation>
    <scope>NUCLEOTIDE SEQUENCE [LARGE SCALE GENOMIC DNA]</scope>
    <source>
        <strain evidence="5">cv. O-4</strain>
    </source>
</reference>
<accession>A0A1R3FWS1</accession>
<dbReference type="PANTHER" id="PTHR32018:SF6">
    <property type="entry name" value="RHAMNOGALACTURONAN ENDOLYASE"/>
    <property type="match status" value="1"/>
</dbReference>
<dbReference type="OrthoDB" id="2130367at2759"/>
<name>A0A1R3FWS1_9ROSI</name>
<gene>
    <name evidence="4" type="ORF">COLO4_38137</name>
</gene>
<dbReference type="SUPFAM" id="SSF49785">
    <property type="entry name" value="Galactose-binding domain-like"/>
    <property type="match status" value="1"/>
</dbReference>
<evidence type="ECO:0000313" key="4">
    <source>
        <dbReference type="EMBL" id="OMO50293.1"/>
    </source>
</evidence>
<dbReference type="GO" id="GO:0030246">
    <property type="term" value="F:carbohydrate binding"/>
    <property type="evidence" value="ECO:0007669"/>
    <property type="project" value="InterPro"/>
</dbReference>
<dbReference type="InterPro" id="IPR029413">
    <property type="entry name" value="RG-lyase_II"/>
</dbReference>
<evidence type="ECO:0000259" key="3">
    <source>
        <dbReference type="Pfam" id="PF14686"/>
    </source>
</evidence>
<organism evidence="4 5">
    <name type="scientific">Corchorus olitorius</name>
    <dbReference type="NCBI Taxonomy" id="93759"/>
    <lineage>
        <taxon>Eukaryota</taxon>
        <taxon>Viridiplantae</taxon>
        <taxon>Streptophyta</taxon>
        <taxon>Embryophyta</taxon>
        <taxon>Tracheophyta</taxon>
        <taxon>Spermatophyta</taxon>
        <taxon>Magnoliopsida</taxon>
        <taxon>eudicotyledons</taxon>
        <taxon>Gunneridae</taxon>
        <taxon>Pentapetalae</taxon>
        <taxon>rosids</taxon>
        <taxon>malvids</taxon>
        <taxon>Malvales</taxon>
        <taxon>Malvaceae</taxon>
        <taxon>Grewioideae</taxon>
        <taxon>Apeibeae</taxon>
        <taxon>Corchorus</taxon>
    </lineage>
</organism>
<keyword evidence="1" id="KW-0732">Signal</keyword>
<dbReference type="InterPro" id="IPR051850">
    <property type="entry name" value="Polysacch_Lyase_4"/>
</dbReference>
<evidence type="ECO:0008006" key="6">
    <source>
        <dbReference type="Google" id="ProtNLM"/>
    </source>
</evidence>
<keyword evidence="5" id="KW-1185">Reference proteome</keyword>
<feature type="domain" description="Rhamnogalacturonan lyase" evidence="2">
    <location>
        <begin position="190"/>
        <end position="378"/>
    </location>
</feature>
<dbReference type="Pfam" id="PF14683">
    <property type="entry name" value="CBM-like"/>
    <property type="match status" value="1"/>
</dbReference>
<proteinExistence type="predicted"/>
<comment type="caution">
    <text evidence="4">The sequence shown here is derived from an EMBL/GenBank/DDBJ whole genome shotgun (WGS) entry which is preliminary data.</text>
</comment>
<evidence type="ECO:0000256" key="1">
    <source>
        <dbReference type="ARBA" id="ARBA00022729"/>
    </source>
</evidence>
<dbReference type="AlphaFoldDB" id="A0A1R3FWS1"/>
<dbReference type="InterPro" id="IPR013784">
    <property type="entry name" value="Carb-bd-like_fold"/>
</dbReference>
<evidence type="ECO:0000313" key="5">
    <source>
        <dbReference type="Proteomes" id="UP000187203"/>
    </source>
</evidence>
<dbReference type="InterPro" id="IPR008979">
    <property type="entry name" value="Galactose-bd-like_sf"/>
</dbReference>
<protein>
    <recommendedName>
        <fullName evidence="6">Rhamnogalacturonan endolyase</fullName>
    </recommendedName>
</protein>
<dbReference type="Gene3D" id="2.60.120.260">
    <property type="entry name" value="Galactose-binding domain-like"/>
    <property type="match status" value="1"/>
</dbReference>
<dbReference type="CDD" id="cd10316">
    <property type="entry name" value="RGL4_M"/>
    <property type="match status" value="1"/>
</dbReference>